<dbReference type="SUPFAM" id="SSF103473">
    <property type="entry name" value="MFS general substrate transporter"/>
    <property type="match status" value="1"/>
</dbReference>
<feature type="transmembrane region" description="Helical" evidence="7">
    <location>
        <begin position="98"/>
        <end position="121"/>
    </location>
</feature>
<keyword evidence="6 7" id="KW-0472">Membrane</keyword>
<accession>A0A0D8HGY6</accession>
<evidence type="ECO:0000256" key="4">
    <source>
        <dbReference type="ARBA" id="ARBA00022692"/>
    </source>
</evidence>
<feature type="transmembrane region" description="Helical" evidence="7">
    <location>
        <begin position="432"/>
        <end position="451"/>
    </location>
</feature>
<dbReference type="PRINTS" id="PR01036">
    <property type="entry name" value="TCRTETB"/>
</dbReference>
<protein>
    <submittedName>
        <fullName evidence="9">Multidrug resistance protein Stp</fullName>
    </submittedName>
</protein>
<feature type="transmembrane region" description="Helical" evidence="7">
    <location>
        <begin position="191"/>
        <end position="211"/>
    </location>
</feature>
<sequence>MLVLSMVVKVMTGVELGVEVEKGPLGRTSLAILPIILAATFMQLLDVSIVNVAIPSIQSHLHASFGSVEAVVAGYQLSFAATLMTASRLGDVFGRRRLFLIGMAGFAIASGLCGAAPYVSVLVFGRVVQGFFSGLMFPQVLSIIQVTFPSSQRSKVFGIYGATIGLATIAGPLIGGLLIKANIANLDWRLIFYVNVPIGVAAFVGALFLLGESKSSTSSSVDSMGAFLITAGLVMALYPLIEGRASSWPNSMVAMLIGSVFVIGGFGVHQYLRYRHGNVTLVSIEAIRTRSLGVGLILFLIFFLGIAPFFFAFSIFLQEGNGFSPLAAGLTTAPFAIGSVLSSFLTTRTRSKDARILMLAGSLILAISMWLLIRLLYHVGAQLSGFKLIVPLFIAGIGVGLFVGPASSLVLARVPEEAIGSASGSLSTVQQIGGALGVALIAIIFFGFLGANANQAARAQLPPITAELTSLGLPAPLVKVGTNLFVTCIHDRATEKNPSALPHSCIEVGGAIQIAPIAPKEKKQLVSMFLNAAQNAAQGDFLVSLRDTLSFEIAVFVLTFLLTLALPGWPKENLDERAIVI</sequence>
<feature type="transmembrane region" description="Helical" evidence="7">
    <location>
        <begin position="223"/>
        <end position="241"/>
    </location>
</feature>
<dbReference type="PANTHER" id="PTHR42718">
    <property type="entry name" value="MAJOR FACILITATOR SUPERFAMILY MULTIDRUG TRANSPORTER MFSC"/>
    <property type="match status" value="1"/>
</dbReference>
<feature type="transmembrane region" description="Helical" evidence="7">
    <location>
        <begin position="356"/>
        <end position="377"/>
    </location>
</feature>
<dbReference type="PANTHER" id="PTHR42718:SF39">
    <property type="entry name" value="ACTINORHODIN TRANSPORTER-RELATED"/>
    <property type="match status" value="1"/>
</dbReference>
<evidence type="ECO:0000313" key="9">
    <source>
        <dbReference type="EMBL" id="KJF17188.1"/>
    </source>
</evidence>
<name>A0A0D8HGY6_9ACTN</name>
<organism evidence="9 10">
    <name type="scientific">Acidithrix ferrooxidans</name>
    <dbReference type="NCBI Taxonomy" id="1280514"/>
    <lineage>
        <taxon>Bacteria</taxon>
        <taxon>Bacillati</taxon>
        <taxon>Actinomycetota</taxon>
        <taxon>Acidimicrobiia</taxon>
        <taxon>Acidimicrobiales</taxon>
        <taxon>Acidimicrobiaceae</taxon>
        <taxon>Acidithrix</taxon>
    </lineage>
</organism>
<dbReference type="InterPro" id="IPR004638">
    <property type="entry name" value="EmrB-like"/>
</dbReference>
<evidence type="ECO:0000256" key="2">
    <source>
        <dbReference type="ARBA" id="ARBA00022448"/>
    </source>
</evidence>
<dbReference type="Gene3D" id="1.20.1720.10">
    <property type="entry name" value="Multidrug resistance protein D"/>
    <property type="match status" value="1"/>
</dbReference>
<keyword evidence="10" id="KW-1185">Reference proteome</keyword>
<dbReference type="AlphaFoldDB" id="A0A0D8HGY6"/>
<dbReference type="CDD" id="cd17321">
    <property type="entry name" value="MFS_MMR_MDR_like"/>
    <property type="match status" value="1"/>
</dbReference>
<dbReference type="InterPro" id="IPR011701">
    <property type="entry name" value="MFS"/>
</dbReference>
<dbReference type="Proteomes" id="UP000032360">
    <property type="component" value="Unassembled WGS sequence"/>
</dbReference>
<feature type="transmembrane region" description="Helical" evidence="7">
    <location>
        <begin position="30"/>
        <end position="54"/>
    </location>
</feature>
<evidence type="ECO:0000256" key="5">
    <source>
        <dbReference type="ARBA" id="ARBA00022989"/>
    </source>
</evidence>
<evidence type="ECO:0000256" key="7">
    <source>
        <dbReference type="SAM" id="Phobius"/>
    </source>
</evidence>
<dbReference type="InterPro" id="IPR036259">
    <property type="entry name" value="MFS_trans_sf"/>
</dbReference>
<evidence type="ECO:0000256" key="1">
    <source>
        <dbReference type="ARBA" id="ARBA00004651"/>
    </source>
</evidence>
<comment type="subcellular location">
    <subcellularLocation>
        <location evidence="1">Cell membrane</location>
        <topology evidence="1">Multi-pass membrane protein</topology>
    </subcellularLocation>
</comment>
<feature type="transmembrane region" description="Helical" evidence="7">
    <location>
        <begin position="389"/>
        <end position="411"/>
    </location>
</feature>
<keyword evidence="3" id="KW-1003">Cell membrane</keyword>
<evidence type="ECO:0000256" key="3">
    <source>
        <dbReference type="ARBA" id="ARBA00022475"/>
    </source>
</evidence>
<gene>
    <name evidence="9" type="primary">stp6</name>
    <name evidence="9" type="ORF">AXFE_19010</name>
</gene>
<comment type="caution">
    <text evidence="9">The sequence shown here is derived from an EMBL/GenBank/DDBJ whole genome shotgun (WGS) entry which is preliminary data.</text>
</comment>
<feature type="transmembrane region" description="Helical" evidence="7">
    <location>
        <begin position="156"/>
        <end position="179"/>
    </location>
</feature>
<dbReference type="Gene3D" id="1.20.1250.20">
    <property type="entry name" value="MFS general substrate transporter like domains"/>
    <property type="match status" value="1"/>
</dbReference>
<feature type="transmembrane region" description="Helical" evidence="7">
    <location>
        <begin position="253"/>
        <end position="272"/>
    </location>
</feature>
<dbReference type="EMBL" id="JXYS01000061">
    <property type="protein sequence ID" value="KJF17188.1"/>
    <property type="molecule type" value="Genomic_DNA"/>
</dbReference>
<evidence type="ECO:0000256" key="6">
    <source>
        <dbReference type="ARBA" id="ARBA00023136"/>
    </source>
</evidence>
<keyword evidence="2" id="KW-0813">Transport</keyword>
<evidence type="ECO:0000259" key="8">
    <source>
        <dbReference type="PROSITE" id="PS50850"/>
    </source>
</evidence>
<evidence type="ECO:0000313" key="10">
    <source>
        <dbReference type="Proteomes" id="UP000032360"/>
    </source>
</evidence>
<keyword evidence="5 7" id="KW-1133">Transmembrane helix</keyword>
<dbReference type="NCBIfam" id="TIGR00711">
    <property type="entry name" value="efflux_EmrB"/>
    <property type="match status" value="1"/>
</dbReference>
<keyword evidence="4 7" id="KW-0812">Transmembrane</keyword>
<feature type="transmembrane region" description="Helical" evidence="7">
    <location>
        <begin position="292"/>
        <end position="317"/>
    </location>
</feature>
<feature type="transmembrane region" description="Helical" evidence="7">
    <location>
        <begin position="323"/>
        <end position="344"/>
    </location>
</feature>
<feature type="transmembrane region" description="Helical" evidence="7">
    <location>
        <begin position="127"/>
        <end position="144"/>
    </location>
</feature>
<dbReference type="STRING" id="1280514.AXFE_19010"/>
<dbReference type="PATRIC" id="fig|1280514.3.peg.2502"/>
<dbReference type="PROSITE" id="PS50850">
    <property type="entry name" value="MFS"/>
    <property type="match status" value="1"/>
</dbReference>
<reference evidence="9 10" key="1">
    <citation type="submission" date="2015-01" db="EMBL/GenBank/DDBJ databases">
        <title>Draft genome of the acidophilic iron oxidizer Acidithrix ferrooxidans strain Py-F3.</title>
        <authorList>
            <person name="Poehlein A."/>
            <person name="Eisen S."/>
            <person name="Schloemann M."/>
            <person name="Johnson B.D."/>
            <person name="Daniel R."/>
            <person name="Muehling M."/>
        </authorList>
    </citation>
    <scope>NUCLEOTIDE SEQUENCE [LARGE SCALE GENOMIC DNA]</scope>
    <source>
        <strain evidence="9 10">Py-F3</strain>
    </source>
</reference>
<dbReference type="InterPro" id="IPR020846">
    <property type="entry name" value="MFS_dom"/>
</dbReference>
<dbReference type="GO" id="GO:0005886">
    <property type="term" value="C:plasma membrane"/>
    <property type="evidence" value="ECO:0007669"/>
    <property type="project" value="UniProtKB-SubCell"/>
</dbReference>
<feature type="domain" description="Major facilitator superfamily (MFS) profile" evidence="8">
    <location>
        <begin position="32"/>
        <end position="493"/>
    </location>
</feature>
<dbReference type="GO" id="GO:0022857">
    <property type="term" value="F:transmembrane transporter activity"/>
    <property type="evidence" value="ECO:0007669"/>
    <property type="project" value="InterPro"/>
</dbReference>
<feature type="transmembrane region" description="Helical" evidence="7">
    <location>
        <begin position="549"/>
        <end position="569"/>
    </location>
</feature>
<proteinExistence type="predicted"/>
<dbReference type="Pfam" id="PF07690">
    <property type="entry name" value="MFS_1"/>
    <property type="match status" value="1"/>
</dbReference>